<accession>A0A1I6R7D8</accession>
<dbReference type="Pfam" id="PF01812">
    <property type="entry name" value="5-FTHF_cyc-lig"/>
    <property type="match status" value="1"/>
</dbReference>
<dbReference type="Gene3D" id="3.40.50.10420">
    <property type="entry name" value="NagB/RpiA/CoA transferase-like"/>
    <property type="match status" value="1"/>
</dbReference>
<keyword evidence="7" id="KW-1185">Reference proteome</keyword>
<keyword evidence="5" id="KW-0460">Magnesium</keyword>
<dbReference type="Proteomes" id="UP000198785">
    <property type="component" value="Unassembled WGS sequence"/>
</dbReference>
<feature type="binding site" evidence="4">
    <location>
        <begin position="3"/>
        <end position="7"/>
    </location>
    <ligand>
        <name>ATP</name>
        <dbReference type="ChEBI" id="CHEBI:30616"/>
    </ligand>
</feature>
<comment type="catalytic activity">
    <reaction evidence="5">
        <text>(6S)-5-formyl-5,6,7,8-tetrahydrofolate + ATP = (6R)-5,10-methenyltetrahydrofolate + ADP + phosphate</text>
        <dbReference type="Rhea" id="RHEA:10488"/>
        <dbReference type="ChEBI" id="CHEBI:30616"/>
        <dbReference type="ChEBI" id="CHEBI:43474"/>
        <dbReference type="ChEBI" id="CHEBI:57455"/>
        <dbReference type="ChEBI" id="CHEBI:57457"/>
        <dbReference type="ChEBI" id="CHEBI:456216"/>
        <dbReference type="EC" id="6.3.3.2"/>
    </reaction>
</comment>
<reference evidence="6 7" key="1">
    <citation type="submission" date="2016-10" db="EMBL/GenBank/DDBJ databases">
        <authorList>
            <person name="de Groot N.N."/>
        </authorList>
    </citation>
    <scope>NUCLEOTIDE SEQUENCE [LARGE SCALE GENOMIC DNA]</scope>
    <source>
        <strain evidence="6 7">DSM 22789</strain>
    </source>
</reference>
<gene>
    <name evidence="6" type="ORF">SAMN05660206_103163</name>
</gene>
<organism evidence="6 7">
    <name type="scientific">Sphingobacterium wenxiniae</name>
    <dbReference type="NCBI Taxonomy" id="683125"/>
    <lineage>
        <taxon>Bacteria</taxon>
        <taxon>Pseudomonadati</taxon>
        <taxon>Bacteroidota</taxon>
        <taxon>Sphingobacteriia</taxon>
        <taxon>Sphingobacteriales</taxon>
        <taxon>Sphingobacteriaceae</taxon>
        <taxon>Sphingobacterium</taxon>
    </lineage>
</organism>
<proteinExistence type="inferred from homology"/>
<keyword evidence="3 4" id="KW-0067">ATP-binding</keyword>
<dbReference type="InterPro" id="IPR024185">
    <property type="entry name" value="FTHF_cligase-like_sf"/>
</dbReference>
<dbReference type="EC" id="6.3.3.2" evidence="5"/>
<keyword evidence="2 4" id="KW-0547">Nucleotide-binding</keyword>
<dbReference type="InterPro" id="IPR002698">
    <property type="entry name" value="FTHF_cligase"/>
</dbReference>
<evidence type="ECO:0000256" key="3">
    <source>
        <dbReference type="ARBA" id="ARBA00022840"/>
    </source>
</evidence>
<keyword evidence="5" id="KW-0479">Metal-binding</keyword>
<evidence type="ECO:0000256" key="4">
    <source>
        <dbReference type="PIRSR" id="PIRSR006806-1"/>
    </source>
</evidence>
<dbReference type="GO" id="GO:0046872">
    <property type="term" value="F:metal ion binding"/>
    <property type="evidence" value="ECO:0007669"/>
    <property type="project" value="UniProtKB-KW"/>
</dbReference>
<sequence>MTKAECRTIYKQKREALSIGELAEGSRAICKLLTDMDWKAVTYLHTYIPMVHKKEPDVWTFVQYFKDIYLQKKVVVSRSNLQDCSMQHFLFSNDSQLEVNAWGILEPTGGETVSAKLLDVVLVPLLACDVKGNRVGYGKGFYDRFLSECHPDCRKIGVSFFEPMEELIDDVSSLDIPLDEVIFPKGIQQLYK</sequence>
<evidence type="ECO:0000313" key="7">
    <source>
        <dbReference type="Proteomes" id="UP000198785"/>
    </source>
</evidence>
<dbReference type="RefSeq" id="WP_093364303.1">
    <property type="nucleotide sequence ID" value="NZ_FOZZ01000003.1"/>
</dbReference>
<dbReference type="AlphaFoldDB" id="A0A1I6R7D8"/>
<feature type="binding site" evidence="4">
    <location>
        <begin position="134"/>
        <end position="142"/>
    </location>
    <ligand>
        <name>ATP</name>
        <dbReference type="ChEBI" id="CHEBI:30616"/>
    </ligand>
</feature>
<feature type="binding site" evidence="4">
    <location>
        <position position="48"/>
    </location>
    <ligand>
        <name>substrate</name>
    </ligand>
</feature>
<dbReference type="InterPro" id="IPR037171">
    <property type="entry name" value="NagB/RpiA_transferase-like"/>
</dbReference>
<dbReference type="GO" id="GO:0005524">
    <property type="term" value="F:ATP binding"/>
    <property type="evidence" value="ECO:0007669"/>
    <property type="project" value="UniProtKB-KW"/>
</dbReference>
<dbReference type="PANTHER" id="PTHR23407:SF1">
    <property type="entry name" value="5-FORMYLTETRAHYDROFOLATE CYCLO-LIGASE"/>
    <property type="match status" value="1"/>
</dbReference>
<dbReference type="NCBIfam" id="TIGR02727">
    <property type="entry name" value="MTHFS_bact"/>
    <property type="match status" value="1"/>
</dbReference>
<dbReference type="EMBL" id="FOZZ01000003">
    <property type="protein sequence ID" value="SFS60641.1"/>
    <property type="molecule type" value="Genomic_DNA"/>
</dbReference>
<dbReference type="OrthoDB" id="9801938at2"/>
<dbReference type="PANTHER" id="PTHR23407">
    <property type="entry name" value="ATPASE INHIBITOR/5-FORMYLTETRAHYDROFOLATE CYCLO-LIGASE"/>
    <property type="match status" value="1"/>
</dbReference>
<dbReference type="GO" id="GO:0009396">
    <property type="term" value="P:folic acid-containing compound biosynthetic process"/>
    <property type="evidence" value="ECO:0007669"/>
    <property type="project" value="TreeGrafter"/>
</dbReference>
<evidence type="ECO:0000256" key="1">
    <source>
        <dbReference type="ARBA" id="ARBA00010638"/>
    </source>
</evidence>
<dbReference type="SUPFAM" id="SSF100950">
    <property type="entry name" value="NagB/RpiA/CoA transferase-like"/>
    <property type="match status" value="1"/>
</dbReference>
<dbReference type="GO" id="GO:0030272">
    <property type="term" value="F:5-formyltetrahydrofolate cyclo-ligase activity"/>
    <property type="evidence" value="ECO:0007669"/>
    <property type="project" value="UniProtKB-EC"/>
</dbReference>
<evidence type="ECO:0000313" key="6">
    <source>
        <dbReference type="EMBL" id="SFS60641.1"/>
    </source>
</evidence>
<name>A0A1I6R7D8_9SPHI</name>
<comment type="cofactor">
    <cofactor evidence="5">
        <name>Mg(2+)</name>
        <dbReference type="ChEBI" id="CHEBI:18420"/>
    </cofactor>
</comment>
<protein>
    <recommendedName>
        <fullName evidence="5">5-formyltetrahydrofolate cyclo-ligase</fullName>
        <ecNumber evidence="5">6.3.3.2</ecNumber>
    </recommendedName>
</protein>
<keyword evidence="6" id="KW-0436">Ligase</keyword>
<feature type="binding site" evidence="4">
    <location>
        <position position="55"/>
    </location>
    <ligand>
        <name>substrate</name>
    </ligand>
</feature>
<comment type="similarity">
    <text evidence="1 5">Belongs to the 5-formyltetrahydrofolate cyclo-ligase family.</text>
</comment>
<dbReference type="PIRSF" id="PIRSF006806">
    <property type="entry name" value="FTHF_cligase"/>
    <property type="match status" value="1"/>
</dbReference>
<evidence type="ECO:0000256" key="5">
    <source>
        <dbReference type="RuleBase" id="RU361279"/>
    </source>
</evidence>
<dbReference type="STRING" id="683125.SAMN05660206_103163"/>
<dbReference type="GO" id="GO:0035999">
    <property type="term" value="P:tetrahydrofolate interconversion"/>
    <property type="evidence" value="ECO:0007669"/>
    <property type="project" value="TreeGrafter"/>
</dbReference>
<evidence type="ECO:0000256" key="2">
    <source>
        <dbReference type="ARBA" id="ARBA00022741"/>
    </source>
</evidence>